<comment type="caution">
    <text evidence="1">The sequence shown here is derived from an EMBL/GenBank/DDBJ whole genome shotgun (WGS) entry which is preliminary data.</text>
</comment>
<proteinExistence type="predicted"/>
<gene>
    <name evidence="1" type="ORF">E2C01_056541</name>
</gene>
<evidence type="ECO:0000313" key="1">
    <source>
        <dbReference type="EMBL" id="MPC62456.1"/>
    </source>
</evidence>
<reference evidence="1 2" key="1">
    <citation type="submission" date="2019-05" db="EMBL/GenBank/DDBJ databases">
        <title>Another draft genome of Portunus trituberculatus and its Hox gene families provides insights of decapod evolution.</title>
        <authorList>
            <person name="Jeong J.-H."/>
            <person name="Song I."/>
            <person name="Kim S."/>
            <person name="Choi T."/>
            <person name="Kim D."/>
            <person name="Ryu S."/>
            <person name="Kim W."/>
        </authorList>
    </citation>
    <scope>NUCLEOTIDE SEQUENCE [LARGE SCALE GENOMIC DNA]</scope>
    <source>
        <tissue evidence="1">Muscle</tissue>
    </source>
</reference>
<protein>
    <submittedName>
        <fullName evidence="1">Uncharacterized protein</fullName>
    </submittedName>
</protein>
<dbReference type="Proteomes" id="UP000324222">
    <property type="component" value="Unassembled WGS sequence"/>
</dbReference>
<evidence type="ECO:0000313" key="2">
    <source>
        <dbReference type="Proteomes" id="UP000324222"/>
    </source>
</evidence>
<name>A0A5B7GXZ5_PORTR</name>
<dbReference type="AlphaFoldDB" id="A0A5B7GXZ5"/>
<sequence length="33" mass="3819">MALLASTMIPTFPSCWKMSSFLNRWMPSRRLGT</sequence>
<dbReference type="EMBL" id="VSRR010019705">
    <property type="protein sequence ID" value="MPC62456.1"/>
    <property type="molecule type" value="Genomic_DNA"/>
</dbReference>
<accession>A0A5B7GXZ5</accession>
<keyword evidence="2" id="KW-1185">Reference proteome</keyword>
<organism evidence="1 2">
    <name type="scientific">Portunus trituberculatus</name>
    <name type="common">Swimming crab</name>
    <name type="synonym">Neptunus trituberculatus</name>
    <dbReference type="NCBI Taxonomy" id="210409"/>
    <lineage>
        <taxon>Eukaryota</taxon>
        <taxon>Metazoa</taxon>
        <taxon>Ecdysozoa</taxon>
        <taxon>Arthropoda</taxon>
        <taxon>Crustacea</taxon>
        <taxon>Multicrustacea</taxon>
        <taxon>Malacostraca</taxon>
        <taxon>Eumalacostraca</taxon>
        <taxon>Eucarida</taxon>
        <taxon>Decapoda</taxon>
        <taxon>Pleocyemata</taxon>
        <taxon>Brachyura</taxon>
        <taxon>Eubrachyura</taxon>
        <taxon>Portunoidea</taxon>
        <taxon>Portunidae</taxon>
        <taxon>Portuninae</taxon>
        <taxon>Portunus</taxon>
    </lineage>
</organism>